<reference evidence="1 2" key="1">
    <citation type="journal article" date="2017" name="Int. J. Syst. Evol. Microbiol.">
        <title>Arachidicoccus ginsenosidivorans sp. nov., with ginsenoside-converting activity isolated from ginseng cultivating soil.</title>
        <authorList>
            <person name="Siddiqi M.Z."/>
            <person name="Aslam Z."/>
            <person name="Im W.T."/>
        </authorList>
    </citation>
    <scope>NUCLEOTIDE SEQUENCE [LARGE SCALE GENOMIC DNA]</scope>
    <source>
        <strain evidence="1 2">Gsoil 809</strain>
    </source>
</reference>
<evidence type="ECO:0000313" key="1">
    <source>
        <dbReference type="EMBL" id="QEC70932.1"/>
    </source>
</evidence>
<name>A0A5B8VJ13_9BACT</name>
<dbReference type="KEGG" id="agi:FSB73_03805"/>
<evidence type="ECO:0000313" key="2">
    <source>
        <dbReference type="Proteomes" id="UP000321291"/>
    </source>
</evidence>
<proteinExistence type="predicted"/>
<sequence length="65" mass="7184">MITKVSRTEAIKAKLKSEGKVTSLNSKQHIAAIIAMNKRLESARRAFQIMDRKSINEAASIILTA</sequence>
<gene>
    <name evidence="1" type="ORF">FSB73_03805</name>
</gene>
<dbReference type="AlphaFoldDB" id="A0A5B8VJ13"/>
<organism evidence="1 2">
    <name type="scientific">Arachidicoccus ginsenosidivorans</name>
    <dbReference type="NCBI Taxonomy" id="496057"/>
    <lineage>
        <taxon>Bacteria</taxon>
        <taxon>Pseudomonadati</taxon>
        <taxon>Bacteroidota</taxon>
        <taxon>Chitinophagia</taxon>
        <taxon>Chitinophagales</taxon>
        <taxon>Chitinophagaceae</taxon>
        <taxon>Arachidicoccus</taxon>
    </lineage>
</organism>
<dbReference type="Proteomes" id="UP000321291">
    <property type="component" value="Chromosome"/>
</dbReference>
<keyword evidence="2" id="KW-1185">Reference proteome</keyword>
<accession>A0A5B8VJ13</accession>
<dbReference type="EMBL" id="CP042434">
    <property type="protein sequence ID" value="QEC70932.1"/>
    <property type="molecule type" value="Genomic_DNA"/>
</dbReference>
<protein>
    <submittedName>
        <fullName evidence="1">Uncharacterized protein</fullName>
    </submittedName>
</protein>